<reference evidence="1" key="1">
    <citation type="journal article" date="2024" name="Gigascience">
        <title>Chromosome-level genome of the poultry shaft louse Menopon gallinae provides insight into the host-switching and adaptive evolution of parasitic lice.</title>
        <authorList>
            <person name="Xu Y."/>
            <person name="Ma L."/>
            <person name="Liu S."/>
            <person name="Liang Y."/>
            <person name="Liu Q."/>
            <person name="He Z."/>
            <person name="Tian L."/>
            <person name="Duan Y."/>
            <person name="Cai W."/>
            <person name="Li H."/>
            <person name="Song F."/>
        </authorList>
    </citation>
    <scope>NUCLEOTIDE SEQUENCE</scope>
    <source>
        <strain evidence="1">Cailab_2023a</strain>
    </source>
</reference>
<evidence type="ECO:0008006" key="2">
    <source>
        <dbReference type="Google" id="ProtNLM"/>
    </source>
</evidence>
<dbReference type="SUPFAM" id="SSF52980">
    <property type="entry name" value="Restriction endonuclease-like"/>
    <property type="match status" value="1"/>
</dbReference>
<gene>
    <name evidence="1" type="ORF">PYX00_011044</name>
</gene>
<dbReference type="GO" id="GO:0006281">
    <property type="term" value="P:DNA repair"/>
    <property type="evidence" value="ECO:0007669"/>
    <property type="project" value="UniProtKB-ARBA"/>
</dbReference>
<proteinExistence type="predicted"/>
<accession>A0AAW2H6Y1</accession>
<evidence type="ECO:0000313" key="1">
    <source>
        <dbReference type="EMBL" id="KAL0265435.1"/>
    </source>
</evidence>
<dbReference type="InterPro" id="IPR011335">
    <property type="entry name" value="Restrct_endonuc-II-like"/>
</dbReference>
<protein>
    <recommendedName>
        <fullName evidence="2">Endonuclease</fullName>
    </recommendedName>
</protein>
<organism evidence="1">
    <name type="scientific">Menopon gallinae</name>
    <name type="common">poultry shaft louse</name>
    <dbReference type="NCBI Taxonomy" id="328185"/>
    <lineage>
        <taxon>Eukaryota</taxon>
        <taxon>Metazoa</taxon>
        <taxon>Ecdysozoa</taxon>
        <taxon>Arthropoda</taxon>
        <taxon>Hexapoda</taxon>
        <taxon>Insecta</taxon>
        <taxon>Pterygota</taxon>
        <taxon>Neoptera</taxon>
        <taxon>Paraneoptera</taxon>
        <taxon>Psocodea</taxon>
        <taxon>Troctomorpha</taxon>
        <taxon>Phthiraptera</taxon>
        <taxon>Amblycera</taxon>
        <taxon>Menoponidae</taxon>
        <taxon>Menopon</taxon>
    </lineage>
</organism>
<dbReference type="AlphaFoldDB" id="A0AAW2H6Y1"/>
<dbReference type="Gene3D" id="3.40.1350.10">
    <property type="match status" value="1"/>
</dbReference>
<name>A0AAW2H6Y1_9NEOP</name>
<dbReference type="PANTHER" id="PTHR34039">
    <property type="entry name" value="UPF0102 PROTEIN YRAN"/>
    <property type="match status" value="1"/>
</dbReference>
<dbReference type="PANTHER" id="PTHR34039:SF1">
    <property type="entry name" value="UPF0102 PROTEIN YRAN"/>
    <property type="match status" value="1"/>
</dbReference>
<dbReference type="InterPro" id="IPR011856">
    <property type="entry name" value="tRNA_endonuc-like_dom_sf"/>
</dbReference>
<dbReference type="Pfam" id="PF02021">
    <property type="entry name" value="UPF0102"/>
    <property type="match status" value="1"/>
</dbReference>
<sequence>MARRYLEKEGYEILAHNYYTPYGEIDIIAKKDNLLIFVEVKTWNTIAPEFLIYSITQAKRRRIFLSAEHFLACYKHYMDMQRQFDVIFIKDREITYYPASLEVKVALSWSLPSLQNHPIKKGKPLVLRGVVLVQNKLFSIREVLRLLIKELPKCV</sequence>
<comment type="caution">
    <text evidence="1">The sequence shown here is derived from an EMBL/GenBank/DDBJ whole genome shotgun (WGS) entry which is preliminary data.</text>
</comment>
<dbReference type="GO" id="GO:0003676">
    <property type="term" value="F:nucleic acid binding"/>
    <property type="evidence" value="ECO:0007669"/>
    <property type="project" value="InterPro"/>
</dbReference>
<dbReference type="EMBL" id="JARGDH010000026">
    <property type="protein sequence ID" value="KAL0265435.1"/>
    <property type="molecule type" value="Genomic_DNA"/>
</dbReference>
<dbReference type="InterPro" id="IPR003509">
    <property type="entry name" value="UPF0102_YraN-like"/>
</dbReference>